<dbReference type="Proteomes" id="UP000287972">
    <property type="component" value="Unassembled WGS sequence"/>
</dbReference>
<dbReference type="SMART" id="SM00903">
    <property type="entry name" value="Flavin_Reduct"/>
    <property type="match status" value="1"/>
</dbReference>
<dbReference type="EMBL" id="NKCL01000687">
    <property type="protein sequence ID" value="RSL55500.1"/>
    <property type="molecule type" value="Genomic_DNA"/>
</dbReference>
<protein>
    <recommendedName>
        <fullName evidence="6">Flavin reductase like domain-containing protein</fullName>
    </recommendedName>
</protein>
<comment type="similarity">
    <text evidence="4">Belongs to the flavoredoxin family.</text>
</comment>
<comment type="caution">
    <text evidence="7">The sequence shown here is derived from an EMBL/GenBank/DDBJ whole genome shotgun (WGS) entry which is preliminary data.</text>
</comment>
<dbReference type="Gene3D" id="2.30.110.10">
    <property type="entry name" value="Electron Transport, Fmn-binding Protein, Chain A"/>
    <property type="match status" value="1"/>
</dbReference>
<dbReference type="SUPFAM" id="SSF50475">
    <property type="entry name" value="FMN-binding split barrel"/>
    <property type="match status" value="1"/>
</dbReference>
<evidence type="ECO:0000313" key="8">
    <source>
        <dbReference type="Proteomes" id="UP000287972"/>
    </source>
</evidence>
<dbReference type="GO" id="GO:0010181">
    <property type="term" value="F:FMN binding"/>
    <property type="evidence" value="ECO:0007669"/>
    <property type="project" value="InterPro"/>
</dbReference>
<accession>A0A428PR64</accession>
<dbReference type="InterPro" id="IPR002563">
    <property type="entry name" value="Flavin_Rdtase-like_dom"/>
</dbReference>
<feature type="compositionally biased region" description="Basic and acidic residues" evidence="5">
    <location>
        <begin position="1"/>
        <end position="12"/>
    </location>
</feature>
<dbReference type="AlphaFoldDB" id="A0A428PR64"/>
<evidence type="ECO:0000313" key="7">
    <source>
        <dbReference type="EMBL" id="RSL55500.1"/>
    </source>
</evidence>
<comment type="cofactor">
    <cofactor evidence="1">
        <name>FMN</name>
        <dbReference type="ChEBI" id="CHEBI:58210"/>
    </cofactor>
</comment>
<dbReference type="PANTHER" id="PTHR33798">
    <property type="entry name" value="FLAVOPROTEIN OXYGENASE"/>
    <property type="match status" value="1"/>
</dbReference>
<name>A0A428PR64_9HYPO</name>
<reference evidence="7 8" key="1">
    <citation type="submission" date="2017-06" db="EMBL/GenBank/DDBJ databases">
        <title>Comparative genomic analysis of Ambrosia Fusariam Clade fungi.</title>
        <authorList>
            <person name="Stajich J.E."/>
            <person name="Carrillo J."/>
            <person name="Kijimoto T."/>
            <person name="Eskalen A."/>
            <person name="O'Donnell K."/>
            <person name="Kasson M."/>
        </authorList>
    </citation>
    <scope>NUCLEOTIDE SEQUENCE [LARGE SCALE GENOMIC DNA]</scope>
    <source>
        <strain evidence="7 8">NRRL62606</strain>
    </source>
</reference>
<dbReference type="Pfam" id="PF01613">
    <property type="entry name" value="Flavin_Reduct"/>
    <property type="match status" value="1"/>
</dbReference>
<evidence type="ECO:0000256" key="4">
    <source>
        <dbReference type="ARBA" id="ARBA00038054"/>
    </source>
</evidence>
<sequence>MTSDRTKAEAAAKHALRHPNFKKLEASRPPWDSVPAPIRYTQTPDPNWSFGGGANHTQHEASATAATARHVSIDPFTKGRTLIDNYKLLVSGIVPRPIAFISTRSRDGKSENLAPMSFFQLVNVDPPILAVSITSPLADAKDTLLNLLETHECVISIISEGFVEAANATCINTPYGASEWIISGLTPVYDCQTVKCARVKESVFSIEAKLESVREFSSRLNPGTKSGSLVLLEASHFWAREDALNDEENMLDLANDLRGEDGYQELKMKHK</sequence>
<keyword evidence="2" id="KW-0285">Flavoprotein</keyword>
<keyword evidence="8" id="KW-1185">Reference proteome</keyword>
<evidence type="ECO:0000259" key="6">
    <source>
        <dbReference type="SMART" id="SM00903"/>
    </source>
</evidence>
<evidence type="ECO:0000256" key="2">
    <source>
        <dbReference type="ARBA" id="ARBA00022630"/>
    </source>
</evidence>
<feature type="domain" description="Flavin reductase like" evidence="6">
    <location>
        <begin position="91"/>
        <end position="253"/>
    </location>
</feature>
<proteinExistence type="inferred from homology"/>
<evidence type="ECO:0000256" key="1">
    <source>
        <dbReference type="ARBA" id="ARBA00001917"/>
    </source>
</evidence>
<feature type="region of interest" description="Disordered" evidence="5">
    <location>
        <begin position="1"/>
        <end position="20"/>
    </location>
</feature>
<dbReference type="InterPro" id="IPR012349">
    <property type="entry name" value="Split_barrel_FMN-bd"/>
</dbReference>
<organism evidence="7 8">
    <name type="scientific">Fusarium floridanum</name>
    <dbReference type="NCBI Taxonomy" id="1325733"/>
    <lineage>
        <taxon>Eukaryota</taxon>
        <taxon>Fungi</taxon>
        <taxon>Dikarya</taxon>
        <taxon>Ascomycota</taxon>
        <taxon>Pezizomycotina</taxon>
        <taxon>Sordariomycetes</taxon>
        <taxon>Hypocreomycetidae</taxon>
        <taxon>Hypocreales</taxon>
        <taxon>Nectriaceae</taxon>
        <taxon>Fusarium</taxon>
        <taxon>Fusarium solani species complex</taxon>
    </lineage>
</organism>
<evidence type="ECO:0000256" key="5">
    <source>
        <dbReference type="SAM" id="MobiDB-lite"/>
    </source>
</evidence>
<dbReference type="PANTHER" id="PTHR33798:SF5">
    <property type="entry name" value="FLAVIN REDUCTASE LIKE DOMAIN-CONTAINING PROTEIN"/>
    <property type="match status" value="1"/>
</dbReference>
<evidence type="ECO:0000256" key="3">
    <source>
        <dbReference type="ARBA" id="ARBA00022643"/>
    </source>
</evidence>
<keyword evidence="3" id="KW-0288">FMN</keyword>
<gene>
    <name evidence="7" type="ORF">CEP51_014538</name>
</gene>